<feature type="transmembrane region" description="Helical" evidence="7">
    <location>
        <begin position="200"/>
        <end position="218"/>
    </location>
</feature>
<proteinExistence type="inferred from homology"/>
<evidence type="ECO:0000256" key="7">
    <source>
        <dbReference type="SAM" id="Phobius"/>
    </source>
</evidence>
<evidence type="ECO:0000256" key="3">
    <source>
        <dbReference type="ARBA" id="ARBA00022989"/>
    </source>
</evidence>
<evidence type="ECO:0000256" key="6">
    <source>
        <dbReference type="SAM" id="MobiDB-lite"/>
    </source>
</evidence>
<accession>A0A2V1DRY4</accession>
<evidence type="ECO:0000256" key="1">
    <source>
        <dbReference type="ARBA" id="ARBA00004141"/>
    </source>
</evidence>
<dbReference type="AlphaFoldDB" id="A0A2V1DRY4"/>
<feature type="transmembrane region" description="Helical" evidence="7">
    <location>
        <begin position="267"/>
        <end position="287"/>
    </location>
</feature>
<organism evidence="9 10">
    <name type="scientific">Periconia macrospinosa</name>
    <dbReference type="NCBI Taxonomy" id="97972"/>
    <lineage>
        <taxon>Eukaryota</taxon>
        <taxon>Fungi</taxon>
        <taxon>Dikarya</taxon>
        <taxon>Ascomycota</taxon>
        <taxon>Pezizomycotina</taxon>
        <taxon>Dothideomycetes</taxon>
        <taxon>Pleosporomycetidae</taxon>
        <taxon>Pleosporales</taxon>
        <taxon>Massarineae</taxon>
        <taxon>Periconiaceae</taxon>
        <taxon>Periconia</taxon>
    </lineage>
</organism>
<gene>
    <name evidence="9" type="ORF">DM02DRAFT_614588</name>
</gene>
<sequence>MHQSVDYNAPAMAPPPGVVPNFNEPAGNPSLGYGIVISSSVISVLAVAARLVSSAIAKKFVLEDLLLVIALGIFAGNQYVTYDLSIYPGVWAHQWDINNEFLIHFLYNIHLGAVFYGPIAMCIKVAILVNWLRVFVPHGIRDATWWILQTLLWVNVVFYVITTLTEIFRCWPREIIWNPFIEDEGSCPIDVEAQNIATSLLNFISDTTILAMPQWIIWKLHLPRNRKWGMSFLFVVGLGAWTFGIVRLVYFVKLLDTEDVVWPMSGVAIWTIWEVTTGFLIMGIPAFPRIAKAMPVSESVASFFRSFSSGSKPTSQNTSKGNNPQWQFMYKPKSRRRRSVFEISELETHDLVSIRSTEDVEAGRARPELTAPGGAQSPSQLQTP</sequence>
<comment type="subcellular location">
    <subcellularLocation>
        <location evidence="1">Membrane</location>
        <topology evidence="1">Multi-pass membrane protein</topology>
    </subcellularLocation>
</comment>
<evidence type="ECO:0000313" key="9">
    <source>
        <dbReference type="EMBL" id="PVI00070.1"/>
    </source>
</evidence>
<evidence type="ECO:0000256" key="2">
    <source>
        <dbReference type="ARBA" id="ARBA00022692"/>
    </source>
</evidence>
<dbReference type="Pfam" id="PF20684">
    <property type="entry name" value="Fung_rhodopsin"/>
    <property type="match status" value="1"/>
</dbReference>
<dbReference type="InterPro" id="IPR049326">
    <property type="entry name" value="Rhodopsin_dom_fungi"/>
</dbReference>
<dbReference type="EMBL" id="KZ805379">
    <property type="protein sequence ID" value="PVI00070.1"/>
    <property type="molecule type" value="Genomic_DNA"/>
</dbReference>
<evidence type="ECO:0000256" key="4">
    <source>
        <dbReference type="ARBA" id="ARBA00023136"/>
    </source>
</evidence>
<dbReference type="InterPro" id="IPR052337">
    <property type="entry name" value="SAT4-like"/>
</dbReference>
<feature type="transmembrane region" description="Helical" evidence="7">
    <location>
        <begin position="143"/>
        <end position="161"/>
    </location>
</feature>
<dbReference type="OrthoDB" id="4682787at2759"/>
<feature type="region of interest" description="Disordered" evidence="6">
    <location>
        <begin position="307"/>
        <end position="328"/>
    </location>
</feature>
<keyword evidence="2 7" id="KW-0812">Transmembrane</keyword>
<keyword evidence="3 7" id="KW-1133">Transmembrane helix</keyword>
<evidence type="ECO:0000313" key="10">
    <source>
        <dbReference type="Proteomes" id="UP000244855"/>
    </source>
</evidence>
<keyword evidence="10" id="KW-1185">Reference proteome</keyword>
<reference evidence="9 10" key="1">
    <citation type="journal article" date="2018" name="Sci. Rep.">
        <title>Comparative genomics provides insights into the lifestyle and reveals functional heterogeneity of dark septate endophytic fungi.</title>
        <authorList>
            <person name="Knapp D.G."/>
            <person name="Nemeth J.B."/>
            <person name="Barry K."/>
            <person name="Hainaut M."/>
            <person name="Henrissat B."/>
            <person name="Johnson J."/>
            <person name="Kuo A."/>
            <person name="Lim J.H.P."/>
            <person name="Lipzen A."/>
            <person name="Nolan M."/>
            <person name="Ohm R.A."/>
            <person name="Tamas L."/>
            <person name="Grigoriev I.V."/>
            <person name="Spatafora J.W."/>
            <person name="Nagy L.G."/>
            <person name="Kovacs G.M."/>
        </authorList>
    </citation>
    <scope>NUCLEOTIDE SEQUENCE [LARGE SCALE GENOMIC DNA]</scope>
    <source>
        <strain evidence="9 10">DSE2036</strain>
    </source>
</reference>
<dbReference type="STRING" id="97972.A0A2V1DRY4"/>
<feature type="transmembrane region" description="Helical" evidence="7">
    <location>
        <begin position="31"/>
        <end position="53"/>
    </location>
</feature>
<dbReference type="PANTHER" id="PTHR33048:SF160">
    <property type="entry name" value="SAT4 FAMILY MEMBRANE PROTEIN"/>
    <property type="match status" value="1"/>
</dbReference>
<evidence type="ECO:0000259" key="8">
    <source>
        <dbReference type="Pfam" id="PF20684"/>
    </source>
</evidence>
<feature type="domain" description="Rhodopsin" evidence="8">
    <location>
        <begin position="49"/>
        <end position="288"/>
    </location>
</feature>
<evidence type="ECO:0000256" key="5">
    <source>
        <dbReference type="ARBA" id="ARBA00038359"/>
    </source>
</evidence>
<feature type="transmembrane region" description="Helical" evidence="7">
    <location>
        <begin position="102"/>
        <end position="131"/>
    </location>
</feature>
<feature type="transmembrane region" description="Helical" evidence="7">
    <location>
        <begin position="65"/>
        <end position="82"/>
    </location>
</feature>
<comment type="similarity">
    <text evidence="5">Belongs to the SAT4 family.</text>
</comment>
<feature type="compositionally biased region" description="Basic and acidic residues" evidence="6">
    <location>
        <begin position="355"/>
        <end position="367"/>
    </location>
</feature>
<protein>
    <recommendedName>
        <fullName evidence="8">Rhodopsin domain-containing protein</fullName>
    </recommendedName>
</protein>
<name>A0A2V1DRY4_9PLEO</name>
<dbReference type="GO" id="GO:0016020">
    <property type="term" value="C:membrane"/>
    <property type="evidence" value="ECO:0007669"/>
    <property type="project" value="UniProtKB-SubCell"/>
</dbReference>
<feature type="transmembrane region" description="Helical" evidence="7">
    <location>
        <begin position="230"/>
        <end position="252"/>
    </location>
</feature>
<dbReference type="PANTHER" id="PTHR33048">
    <property type="entry name" value="PTH11-LIKE INTEGRAL MEMBRANE PROTEIN (AFU_ORTHOLOGUE AFUA_5G11245)"/>
    <property type="match status" value="1"/>
</dbReference>
<dbReference type="Proteomes" id="UP000244855">
    <property type="component" value="Unassembled WGS sequence"/>
</dbReference>
<feature type="region of interest" description="Disordered" evidence="6">
    <location>
        <begin position="355"/>
        <end position="384"/>
    </location>
</feature>
<keyword evidence="4 7" id="KW-0472">Membrane</keyword>
<feature type="compositionally biased region" description="Polar residues" evidence="6">
    <location>
        <begin position="307"/>
        <end position="326"/>
    </location>
</feature>